<proteinExistence type="predicted"/>
<dbReference type="Proteomes" id="UP001437460">
    <property type="component" value="Unassembled WGS sequence"/>
</dbReference>
<sequence length="85" mass="9764">MNELYEAIEAKIKASGYPREISGEAVYNDICDQIEGKENGEYVVLSKFEEDVVFEYHITISDEEFNLGILTMRTPEGVFETDFDQ</sequence>
<evidence type="ECO:0000313" key="1">
    <source>
        <dbReference type="EMBL" id="MEQ2564037.1"/>
    </source>
</evidence>
<gene>
    <name evidence="1" type="ORF">WMO41_12830</name>
</gene>
<comment type="caution">
    <text evidence="1">The sequence shown here is derived from an EMBL/GenBank/DDBJ whole genome shotgun (WGS) entry which is preliminary data.</text>
</comment>
<name>A0ABV1HNZ3_9FIRM</name>
<keyword evidence="2" id="KW-1185">Reference proteome</keyword>
<dbReference type="RefSeq" id="WP_349230088.1">
    <property type="nucleotide sequence ID" value="NZ_JBBMFJ010000029.1"/>
</dbReference>
<protein>
    <submittedName>
        <fullName evidence="1">Uncharacterized protein</fullName>
    </submittedName>
</protein>
<accession>A0ABV1HNZ3</accession>
<reference evidence="1 2" key="1">
    <citation type="submission" date="2024-03" db="EMBL/GenBank/DDBJ databases">
        <title>Human intestinal bacterial collection.</title>
        <authorList>
            <person name="Pauvert C."/>
            <person name="Hitch T.C.A."/>
            <person name="Clavel T."/>
        </authorList>
    </citation>
    <scope>NUCLEOTIDE SEQUENCE [LARGE SCALE GENOMIC DNA]</scope>
    <source>
        <strain evidence="1 2">CLA-AP-H27</strain>
    </source>
</reference>
<evidence type="ECO:0000313" key="2">
    <source>
        <dbReference type="Proteomes" id="UP001437460"/>
    </source>
</evidence>
<dbReference type="EMBL" id="JBBMFJ010000029">
    <property type="protein sequence ID" value="MEQ2564037.1"/>
    <property type="molecule type" value="Genomic_DNA"/>
</dbReference>
<organism evidence="1 2">
    <name type="scientific">Ventrimonas faecis</name>
    <dbReference type="NCBI Taxonomy" id="3133170"/>
    <lineage>
        <taxon>Bacteria</taxon>
        <taxon>Bacillati</taxon>
        <taxon>Bacillota</taxon>
        <taxon>Clostridia</taxon>
        <taxon>Lachnospirales</taxon>
        <taxon>Lachnospiraceae</taxon>
        <taxon>Ventrimonas</taxon>
    </lineage>
</organism>